<evidence type="ECO:0000256" key="1">
    <source>
        <dbReference type="SAM" id="Phobius"/>
    </source>
</evidence>
<protein>
    <submittedName>
        <fullName evidence="2">Uncharacterized protein</fullName>
    </submittedName>
</protein>
<name>A0A401XJS5_9FLAO</name>
<keyword evidence="1" id="KW-0812">Transmembrane</keyword>
<proteinExistence type="predicted"/>
<dbReference type="AlphaFoldDB" id="A0A401XJS5"/>
<feature type="transmembrane region" description="Helical" evidence="1">
    <location>
        <begin position="7"/>
        <end position="25"/>
    </location>
</feature>
<keyword evidence="1" id="KW-1133">Transmembrane helix</keyword>
<reference evidence="2 3" key="1">
    <citation type="submission" date="2018-11" db="EMBL/GenBank/DDBJ databases">
        <title>Schleiferia aggregans sp. nov., a moderately thermophilic heterotrophic bacterium isolated from microbial mats at a terrestrial hot spring.</title>
        <authorList>
            <person name="Iino T."/>
            <person name="Ohkuma M."/>
            <person name="Haruta S."/>
        </authorList>
    </citation>
    <scope>NUCLEOTIDE SEQUENCE [LARGE SCALE GENOMIC DNA]</scope>
    <source>
        <strain evidence="2 3">LA</strain>
    </source>
</reference>
<organism evidence="2 3">
    <name type="scientific">Thermaurantimonas aggregans</name>
    <dbReference type="NCBI Taxonomy" id="2173829"/>
    <lineage>
        <taxon>Bacteria</taxon>
        <taxon>Pseudomonadati</taxon>
        <taxon>Bacteroidota</taxon>
        <taxon>Flavobacteriia</taxon>
        <taxon>Flavobacteriales</taxon>
        <taxon>Schleiferiaceae</taxon>
        <taxon>Thermaurantimonas</taxon>
    </lineage>
</organism>
<keyword evidence="1" id="KW-0472">Membrane</keyword>
<dbReference type="EMBL" id="BHZE01000005">
    <property type="protein sequence ID" value="GCD77266.1"/>
    <property type="molecule type" value="Genomic_DNA"/>
</dbReference>
<keyword evidence="3" id="KW-1185">Reference proteome</keyword>
<dbReference type="Proteomes" id="UP000286715">
    <property type="component" value="Unassembled WGS sequence"/>
</dbReference>
<sequence>MNPKVKFAVNLLLVIGSVFFAYKIYASIRKPIEFNEIRKKRYEKIIDRLNLLRDLQIEYRKVNGSYANDFDALLAFADTGKIAIEERKDSSFMRYDKVYQTDVVVDTVIIRVLGYRSVREALLDGKGIKDVNELRYIPFTDRKEFKIAASSVERNGIVLPTFEVSAADTVIFEDLKEEYGQFISKEKALILGSLTEPIVSGNW</sequence>
<evidence type="ECO:0000313" key="3">
    <source>
        <dbReference type="Proteomes" id="UP000286715"/>
    </source>
</evidence>
<dbReference type="OrthoDB" id="1466422at2"/>
<evidence type="ECO:0000313" key="2">
    <source>
        <dbReference type="EMBL" id="GCD77266.1"/>
    </source>
</evidence>
<gene>
    <name evidence="2" type="ORF">JCM31826_07480</name>
</gene>
<accession>A0A401XJS5</accession>
<comment type="caution">
    <text evidence="2">The sequence shown here is derived from an EMBL/GenBank/DDBJ whole genome shotgun (WGS) entry which is preliminary data.</text>
</comment>
<dbReference type="RefSeq" id="WP_124397326.1">
    <property type="nucleotide sequence ID" value="NZ_BHZE01000005.1"/>
</dbReference>